<gene>
    <name evidence="1" type="ORF">PL8927_720199</name>
</gene>
<dbReference type="AlphaFoldDB" id="A0A7Z9BYN8"/>
<name>A0A7Z9BYN8_9CYAN</name>
<evidence type="ECO:0000313" key="1">
    <source>
        <dbReference type="EMBL" id="VXD21793.1"/>
    </source>
</evidence>
<reference evidence="1" key="1">
    <citation type="submission" date="2019-10" db="EMBL/GenBank/DDBJ databases">
        <authorList>
            <consortium name="Genoscope - CEA"/>
            <person name="William W."/>
        </authorList>
    </citation>
    <scope>NUCLEOTIDE SEQUENCE [LARGE SCALE GENOMIC DNA]</scope>
    <source>
        <strain evidence="1">BBR_PRJEB10992</strain>
    </source>
</reference>
<protein>
    <recommendedName>
        <fullName evidence="3">Methyltransferase type 11</fullName>
    </recommendedName>
</protein>
<evidence type="ECO:0008006" key="3">
    <source>
        <dbReference type="Google" id="ProtNLM"/>
    </source>
</evidence>
<comment type="caution">
    <text evidence="1">The sequence shown here is derived from an EMBL/GenBank/DDBJ whole genome shotgun (WGS) entry which is preliminary data.</text>
</comment>
<dbReference type="SUPFAM" id="SSF53335">
    <property type="entry name" value="S-adenosyl-L-methionine-dependent methyltransferases"/>
    <property type="match status" value="1"/>
</dbReference>
<keyword evidence="2" id="KW-1185">Reference proteome</keyword>
<dbReference type="InterPro" id="IPR029063">
    <property type="entry name" value="SAM-dependent_MTases_sf"/>
</dbReference>
<dbReference type="Proteomes" id="UP000184550">
    <property type="component" value="Unassembled WGS sequence"/>
</dbReference>
<proteinExistence type="predicted"/>
<dbReference type="EMBL" id="CZCU02000149">
    <property type="protein sequence ID" value="VXD21793.1"/>
    <property type="molecule type" value="Genomic_DNA"/>
</dbReference>
<sequence length="72" mass="8303">MQNQDPELLEKIRQQFDSAPYPRIPLEQSPKTDYELLFIHNLVTPYYLKYQKVINTEGKVILDAGCGAGYIS</sequence>
<evidence type="ECO:0000313" key="2">
    <source>
        <dbReference type="Proteomes" id="UP000184550"/>
    </source>
</evidence>
<organism evidence="1 2">
    <name type="scientific">Planktothrix serta PCC 8927</name>
    <dbReference type="NCBI Taxonomy" id="671068"/>
    <lineage>
        <taxon>Bacteria</taxon>
        <taxon>Bacillati</taxon>
        <taxon>Cyanobacteriota</taxon>
        <taxon>Cyanophyceae</taxon>
        <taxon>Oscillatoriophycideae</taxon>
        <taxon>Oscillatoriales</taxon>
        <taxon>Microcoleaceae</taxon>
        <taxon>Planktothrix</taxon>
    </lineage>
</organism>
<accession>A0A7Z9BYN8</accession>